<evidence type="ECO:0000259" key="6">
    <source>
        <dbReference type="SMART" id="SM00322"/>
    </source>
</evidence>
<dbReference type="PROSITE" id="PS50084">
    <property type="entry name" value="KH_TYPE_1"/>
    <property type="match status" value="1"/>
</dbReference>
<dbReference type="SUPFAM" id="SSF54791">
    <property type="entry name" value="Eukaryotic type KH-domain (KH-domain type I)"/>
    <property type="match status" value="1"/>
</dbReference>
<dbReference type="InterPro" id="IPR051631">
    <property type="entry name" value="Ankyrin-KH/SAM_domain"/>
</dbReference>
<dbReference type="PANTHER" id="PTHR23206:SF8">
    <property type="entry name" value="ANKYRIN REPEAT AND KH DOMAIN-CONTAINING 1"/>
    <property type="match status" value="1"/>
</dbReference>
<feature type="compositionally biased region" description="Basic residues" evidence="5">
    <location>
        <begin position="87"/>
        <end position="104"/>
    </location>
</feature>
<dbReference type="AlphaFoldDB" id="A0A0N4YTF7"/>
<dbReference type="PANTHER" id="PTHR23206">
    <property type="entry name" value="MASK PROTEIN"/>
    <property type="match status" value="1"/>
</dbReference>
<keyword evidence="3" id="KW-0175">Coiled coil</keyword>
<dbReference type="GO" id="GO:0045087">
    <property type="term" value="P:innate immune response"/>
    <property type="evidence" value="ECO:0007669"/>
    <property type="project" value="TreeGrafter"/>
</dbReference>
<accession>A0A0N4YTF7</accession>
<dbReference type="STRING" id="27835.A0A0N4YTF7"/>
<evidence type="ECO:0000256" key="3">
    <source>
        <dbReference type="ARBA" id="ARBA00023054"/>
    </source>
</evidence>
<dbReference type="InterPro" id="IPR036612">
    <property type="entry name" value="KH_dom_type_1_sf"/>
</dbReference>
<feature type="region of interest" description="Disordered" evidence="5">
    <location>
        <begin position="295"/>
        <end position="317"/>
    </location>
</feature>
<evidence type="ECO:0000256" key="2">
    <source>
        <dbReference type="ARBA" id="ARBA00023043"/>
    </source>
</evidence>
<dbReference type="WBParaSite" id="NBR_0002052901-mRNA-1">
    <property type="protein sequence ID" value="NBR_0002052901-mRNA-1"/>
    <property type="gene ID" value="NBR_0002052901"/>
</dbReference>
<evidence type="ECO:0000256" key="4">
    <source>
        <dbReference type="PROSITE-ProRule" id="PRU00117"/>
    </source>
</evidence>
<dbReference type="Proteomes" id="UP000271162">
    <property type="component" value="Unassembled WGS sequence"/>
</dbReference>
<proteinExistence type="predicted"/>
<dbReference type="GO" id="GO:0003723">
    <property type="term" value="F:RNA binding"/>
    <property type="evidence" value="ECO:0007669"/>
    <property type="project" value="UniProtKB-UniRule"/>
</dbReference>
<dbReference type="InterPro" id="IPR004087">
    <property type="entry name" value="KH_dom"/>
</dbReference>
<dbReference type="InterPro" id="IPR004088">
    <property type="entry name" value="KH_dom_type_1"/>
</dbReference>
<dbReference type="SMART" id="SM00322">
    <property type="entry name" value="KH"/>
    <property type="match status" value="1"/>
</dbReference>
<organism evidence="9">
    <name type="scientific">Nippostrongylus brasiliensis</name>
    <name type="common">Rat hookworm</name>
    <dbReference type="NCBI Taxonomy" id="27835"/>
    <lineage>
        <taxon>Eukaryota</taxon>
        <taxon>Metazoa</taxon>
        <taxon>Ecdysozoa</taxon>
        <taxon>Nematoda</taxon>
        <taxon>Chromadorea</taxon>
        <taxon>Rhabditida</taxon>
        <taxon>Rhabditina</taxon>
        <taxon>Rhabditomorpha</taxon>
        <taxon>Strongyloidea</taxon>
        <taxon>Heligmosomidae</taxon>
        <taxon>Nippostrongylus</taxon>
    </lineage>
</organism>
<evidence type="ECO:0000256" key="5">
    <source>
        <dbReference type="SAM" id="MobiDB-lite"/>
    </source>
</evidence>
<keyword evidence="1" id="KW-0677">Repeat</keyword>
<feature type="compositionally biased region" description="Basic and acidic residues" evidence="5">
    <location>
        <begin position="105"/>
        <end position="114"/>
    </location>
</feature>
<dbReference type="Gene3D" id="3.30.1370.10">
    <property type="entry name" value="K Homology domain, type 1"/>
    <property type="match status" value="1"/>
</dbReference>
<feature type="domain" description="K Homology" evidence="6">
    <location>
        <begin position="167"/>
        <end position="253"/>
    </location>
</feature>
<gene>
    <name evidence="7" type="ORF">NBR_LOCUS20530</name>
</gene>
<feature type="compositionally biased region" description="Acidic residues" evidence="5">
    <location>
        <begin position="139"/>
        <end position="148"/>
    </location>
</feature>
<reference evidence="7 8" key="2">
    <citation type="submission" date="2018-11" db="EMBL/GenBank/DDBJ databases">
        <authorList>
            <consortium name="Pathogen Informatics"/>
        </authorList>
    </citation>
    <scope>NUCLEOTIDE SEQUENCE [LARGE SCALE GENOMIC DNA]</scope>
</reference>
<feature type="region of interest" description="Disordered" evidence="5">
    <location>
        <begin position="87"/>
        <end position="155"/>
    </location>
</feature>
<name>A0A0N4YTF7_NIPBR</name>
<keyword evidence="4" id="KW-0694">RNA-binding</keyword>
<keyword evidence="2" id="KW-0040">ANK repeat</keyword>
<evidence type="ECO:0000313" key="8">
    <source>
        <dbReference type="Proteomes" id="UP000271162"/>
    </source>
</evidence>
<dbReference type="Pfam" id="PF00013">
    <property type="entry name" value="KH_1"/>
    <property type="match status" value="1"/>
</dbReference>
<dbReference type="GO" id="GO:0005737">
    <property type="term" value="C:cytoplasm"/>
    <property type="evidence" value="ECO:0007669"/>
    <property type="project" value="TreeGrafter"/>
</dbReference>
<keyword evidence="8" id="KW-1185">Reference proteome</keyword>
<evidence type="ECO:0000313" key="9">
    <source>
        <dbReference type="WBParaSite" id="NBR_0002052901-mRNA-1"/>
    </source>
</evidence>
<protein>
    <submittedName>
        <fullName evidence="9">KH domain-containing protein</fullName>
    </submittedName>
</protein>
<reference evidence="9" key="1">
    <citation type="submission" date="2017-02" db="UniProtKB">
        <authorList>
            <consortium name="WormBaseParasite"/>
        </authorList>
    </citation>
    <scope>IDENTIFICATION</scope>
</reference>
<evidence type="ECO:0000313" key="7">
    <source>
        <dbReference type="EMBL" id="VDL84267.1"/>
    </source>
</evidence>
<dbReference type="EMBL" id="UYSL01025226">
    <property type="protein sequence ID" value="VDL84267.1"/>
    <property type="molecule type" value="Genomic_DNA"/>
</dbReference>
<evidence type="ECO:0000256" key="1">
    <source>
        <dbReference type="ARBA" id="ARBA00022737"/>
    </source>
</evidence>
<sequence length="335" mass="37131">MSPLMVAFRKGHVKVVQHMVQHVRQFPGDQELYRYLTTIAEPDLLRNCKECMDLIVKAKNAQAEEANRAAESLLALLAEEEEAARSKKQAKLRKKEKKKEKKAKKNDGNEKERTTAPTDAPAPVSNAEESPPTSRIKEESEDYSDDGSDSLMMRKERTITKSDPMSRRRSTTLSVCSSVIARVIGRGGANINAIREATGASIEVEKQSAVRRDQHDRQICIRGTQETVRQQRLQGQRFDPAQLARSVLNNLGRAVVDNIATGELNVLLYSTVATKNQLHHFFDDTVDVFQQVGHSGAESDDAGANRSTEPVDRVGQRVAKKGAGIPISECSDVIK</sequence>